<organism evidence="2 3">
    <name type="scientific">Bergeyella zoohelcum</name>
    <dbReference type="NCBI Taxonomy" id="1015"/>
    <lineage>
        <taxon>Bacteria</taxon>
        <taxon>Pseudomonadati</taxon>
        <taxon>Bacteroidota</taxon>
        <taxon>Flavobacteriia</taxon>
        <taxon>Flavobacteriales</taxon>
        <taxon>Weeksellaceae</taxon>
        <taxon>Bergeyella</taxon>
    </lineage>
</organism>
<evidence type="ECO:0000259" key="1">
    <source>
        <dbReference type="Pfam" id="PF14133"/>
    </source>
</evidence>
<dbReference type="EMBL" id="UYIV01000001">
    <property type="protein sequence ID" value="VDH03055.1"/>
    <property type="molecule type" value="Genomic_DNA"/>
</dbReference>
<protein>
    <recommendedName>
        <fullName evidence="1">DUF4300 domain-containing protein</fullName>
    </recommendedName>
</protein>
<dbReference type="AlphaFoldDB" id="A0A7Z8YPB2"/>
<feature type="domain" description="DUF4300" evidence="1">
    <location>
        <begin position="47"/>
        <end position="305"/>
    </location>
</feature>
<sequence length="321" mass="36900">MMKKNTLIIALSVVATLCSCNKTTTPKTETPQTISKNIPQPFISSIEYSNLVDKASREEVKKAMLKAGITPLAVDTFFENVNTFNQTVTDVGMVDKGFVISNELAPEYDEAGIQMQWESKNPVFPGYNCRITSFDMFADFFTVDTKKAINNKKNLFLDEHALDNCDKEIFSAKQREKFTIFYAQIPTVEGKEVTKHVEIVQKYWKDRGITFLHNQDKTKASLISVFFHSFFDAEDNHLFIGHIGVLVPSENGKLIFIEKLSFQEPYQALKFNNRTELNDYLMNRYDVEWNQPTATPFIFENNQLIEGYRPNANKKQTDNMQ</sequence>
<evidence type="ECO:0000313" key="2">
    <source>
        <dbReference type="EMBL" id="VDH03055.1"/>
    </source>
</evidence>
<comment type="caution">
    <text evidence="2">The sequence shown here is derived from an EMBL/GenBank/DDBJ whole genome shotgun (WGS) entry which is preliminary data.</text>
</comment>
<dbReference type="Pfam" id="PF14133">
    <property type="entry name" value="DUF4300"/>
    <property type="match status" value="1"/>
</dbReference>
<dbReference type="Proteomes" id="UP000270205">
    <property type="component" value="Unassembled WGS sequence"/>
</dbReference>
<dbReference type="RefSeq" id="WP_311388712.1">
    <property type="nucleotide sequence ID" value="NZ_UYIV01000001.1"/>
</dbReference>
<proteinExistence type="predicted"/>
<gene>
    <name evidence="2" type="ORF">NCTC12929_00423</name>
</gene>
<reference evidence="2 3" key="1">
    <citation type="submission" date="2018-11" db="EMBL/GenBank/DDBJ databases">
        <authorList>
            <consortium name="Pathogen Informatics"/>
        </authorList>
    </citation>
    <scope>NUCLEOTIDE SEQUENCE [LARGE SCALE GENOMIC DNA]</scope>
    <source>
        <strain evidence="2 3">NCTC12929</strain>
    </source>
</reference>
<name>A0A7Z8YPB2_9FLAO</name>
<evidence type="ECO:0000313" key="3">
    <source>
        <dbReference type="Proteomes" id="UP000270205"/>
    </source>
</evidence>
<dbReference type="InterPro" id="IPR025389">
    <property type="entry name" value="DUF4300"/>
</dbReference>
<accession>A0A7Z8YPB2</accession>
<dbReference type="PROSITE" id="PS51257">
    <property type="entry name" value="PROKAR_LIPOPROTEIN"/>
    <property type="match status" value="1"/>
</dbReference>